<dbReference type="Proteomes" id="UP000652720">
    <property type="component" value="Unassembled WGS sequence"/>
</dbReference>
<evidence type="ECO:0000313" key="3">
    <source>
        <dbReference type="Proteomes" id="UP000630135"/>
    </source>
</evidence>
<evidence type="ECO:0000313" key="4">
    <source>
        <dbReference type="Proteomes" id="UP000652720"/>
    </source>
</evidence>
<proteinExistence type="predicted"/>
<evidence type="ECO:0000313" key="2">
    <source>
        <dbReference type="EMBL" id="GGP28548.1"/>
    </source>
</evidence>
<sequence>MPGQAAGCGGAGVRIRVYTAPMRWPDPADFVHGSPLPPPTGWTRPGLVMTFNLECPGCVSRGIPFLKRLHAEYGEHVHLLAVHTSYGHRQLTREEVEPTLVKFARDFAKLPFPVALDLDGSFAREWQTEGTPHWLAFAPGGELLRSVYGSQENAQTRLEYLLAEWGQSGT</sequence>
<dbReference type="Gene3D" id="3.40.30.10">
    <property type="entry name" value="Glutaredoxin"/>
    <property type="match status" value="1"/>
</dbReference>
<dbReference type="Proteomes" id="UP000630135">
    <property type="component" value="Unassembled WGS sequence"/>
</dbReference>
<dbReference type="EMBL" id="BMLZ01000002">
    <property type="protein sequence ID" value="GGP28548.1"/>
    <property type="molecule type" value="Genomic_DNA"/>
</dbReference>
<dbReference type="InterPro" id="IPR036249">
    <property type="entry name" value="Thioredoxin-like_sf"/>
</dbReference>
<dbReference type="AlphaFoldDB" id="A0AAV4K1N2"/>
<gene>
    <name evidence="2" type="ORF">GCM10008021_01990</name>
    <name evidence="1" type="ORF">GCM10010914_03240</name>
</gene>
<keyword evidence="3" id="KW-1185">Reference proteome</keyword>
<dbReference type="EMBL" id="BMMA01000002">
    <property type="protein sequence ID" value="GGI72568.1"/>
    <property type="molecule type" value="Genomic_DNA"/>
</dbReference>
<name>A0AAV4K1N2_9DEIO</name>
<protein>
    <submittedName>
        <fullName evidence="1">Alkyl hydroperoxide reductase</fullName>
    </submittedName>
</protein>
<accession>A0AAV4K1N2</accession>
<organism evidence="1 4">
    <name type="scientific">Deinococcus wulumuqiensis</name>
    <dbReference type="NCBI Taxonomy" id="980427"/>
    <lineage>
        <taxon>Bacteria</taxon>
        <taxon>Thermotogati</taxon>
        <taxon>Deinococcota</taxon>
        <taxon>Deinococci</taxon>
        <taxon>Deinococcales</taxon>
        <taxon>Deinococcaceae</taxon>
        <taxon>Deinococcus</taxon>
    </lineage>
</organism>
<evidence type="ECO:0000313" key="1">
    <source>
        <dbReference type="EMBL" id="GGI72568.1"/>
    </source>
</evidence>
<comment type="caution">
    <text evidence="1">The sequence shown here is derived from an EMBL/GenBank/DDBJ whole genome shotgun (WGS) entry which is preliminary data.</text>
</comment>
<reference evidence="1" key="4">
    <citation type="submission" date="2023-08" db="EMBL/GenBank/DDBJ databases">
        <authorList>
            <person name="Sun Q."/>
            <person name="Zhou Y."/>
        </authorList>
    </citation>
    <scope>NUCLEOTIDE SEQUENCE</scope>
    <source>
        <strain evidence="2">CGMCC 1.8884</strain>
        <strain evidence="1">CGMCC 1.8885</strain>
    </source>
</reference>
<dbReference type="SUPFAM" id="SSF52833">
    <property type="entry name" value="Thioredoxin-like"/>
    <property type="match status" value="1"/>
</dbReference>
<reference evidence="2" key="1">
    <citation type="journal article" date="2014" name="Int. J. Syst. Evol. Microbiol.">
        <title>Complete genome of a new Firmicutes species belonging to the dominant human colonic microbiota ('Ruminococcus bicirculans') reveals two chromosomes and a selective capacity to utilize plant glucans.</title>
        <authorList>
            <consortium name="NISC Comparative Sequencing Program"/>
            <person name="Wegmann U."/>
            <person name="Louis P."/>
            <person name="Goesmann A."/>
            <person name="Henrissat B."/>
            <person name="Duncan S.H."/>
            <person name="Flint H.J."/>
        </authorList>
    </citation>
    <scope>NUCLEOTIDE SEQUENCE</scope>
    <source>
        <strain evidence="2">CGMCC 1.8884</strain>
    </source>
</reference>
<reference evidence="3" key="3">
    <citation type="journal article" date="2019" name="Int. J. Syst. Evol. Microbiol.">
        <title>The Global Catalogue of Microorganisms (GCM) 10K type strain sequencing project: providing services to taxonomists for standard genome sequencing and annotation.</title>
        <authorList>
            <consortium name="The Broad Institute Genomics Platform"/>
            <consortium name="The Broad Institute Genome Sequencing Center for Infectious Disease"/>
            <person name="Wu L."/>
            <person name="Ma J."/>
        </authorList>
    </citation>
    <scope>NUCLEOTIDE SEQUENCE [LARGE SCALE GENOMIC DNA]</scope>
    <source>
        <strain evidence="3">CGMCC 1.8884</strain>
    </source>
</reference>
<reference evidence="1" key="2">
    <citation type="journal article" date="2014" name="Int. J. Syst. Evol. Microbiol.">
        <title>Complete genome sequence of Corynebacterium casei LMG S-19264T (=DSM 44701T), isolated from a smear-ripened cheese.</title>
        <authorList>
            <consortium name="US DOE Joint Genome Institute (JGI-PGF)"/>
            <person name="Walter F."/>
            <person name="Albersmeier A."/>
            <person name="Kalinowski J."/>
            <person name="Ruckert C."/>
        </authorList>
    </citation>
    <scope>NUCLEOTIDE SEQUENCE</scope>
    <source>
        <strain evidence="1">CGMCC 1.8885</strain>
    </source>
</reference>